<dbReference type="CDD" id="cd12148">
    <property type="entry name" value="fungal_TF_MHR"/>
    <property type="match status" value="1"/>
</dbReference>
<gene>
    <name evidence="2" type="ORF">S40285_06868</name>
</gene>
<keyword evidence="3" id="KW-1185">Reference proteome</keyword>
<dbReference type="HOGENOM" id="CLU_019833_0_1_1"/>
<dbReference type="InParanoid" id="A0A084QE59"/>
<proteinExistence type="predicted"/>
<dbReference type="PANTHER" id="PTHR47256:SF1">
    <property type="entry name" value="ZN(II)2CYS6 TRANSCRIPTION FACTOR (EUROFUNG)"/>
    <property type="match status" value="1"/>
</dbReference>
<reference evidence="2 3" key="1">
    <citation type="journal article" date="2014" name="BMC Genomics">
        <title>Comparative genome sequencing reveals chemotype-specific gene clusters in the toxigenic black mold Stachybotrys.</title>
        <authorList>
            <person name="Semeiks J."/>
            <person name="Borek D."/>
            <person name="Otwinowski Z."/>
            <person name="Grishin N.V."/>
        </authorList>
    </citation>
    <scope>NUCLEOTIDE SEQUENCE [LARGE SCALE GENOMIC DNA]</scope>
    <source>
        <strain evidence="2 3">IBT 40285</strain>
    </source>
</reference>
<organism evidence="2 3">
    <name type="scientific">Stachybotrys chlorohalonatus (strain IBT 40285)</name>
    <dbReference type="NCBI Taxonomy" id="1283841"/>
    <lineage>
        <taxon>Eukaryota</taxon>
        <taxon>Fungi</taxon>
        <taxon>Dikarya</taxon>
        <taxon>Ascomycota</taxon>
        <taxon>Pezizomycotina</taxon>
        <taxon>Sordariomycetes</taxon>
        <taxon>Hypocreomycetidae</taxon>
        <taxon>Hypocreales</taxon>
        <taxon>Stachybotryaceae</taxon>
        <taxon>Stachybotrys</taxon>
    </lineage>
</organism>
<evidence type="ECO:0008006" key="4">
    <source>
        <dbReference type="Google" id="ProtNLM"/>
    </source>
</evidence>
<feature type="compositionally biased region" description="Polar residues" evidence="1">
    <location>
        <begin position="70"/>
        <end position="79"/>
    </location>
</feature>
<dbReference type="OrthoDB" id="10261408at2759"/>
<evidence type="ECO:0000313" key="3">
    <source>
        <dbReference type="Proteomes" id="UP000028524"/>
    </source>
</evidence>
<feature type="compositionally biased region" description="Polar residues" evidence="1">
    <location>
        <begin position="15"/>
        <end position="37"/>
    </location>
</feature>
<feature type="region of interest" description="Disordered" evidence="1">
    <location>
        <begin position="1"/>
        <end position="79"/>
    </location>
</feature>
<evidence type="ECO:0000313" key="2">
    <source>
        <dbReference type="EMBL" id="KFA62244.1"/>
    </source>
</evidence>
<accession>A0A084QE59</accession>
<dbReference type="EMBL" id="KL660809">
    <property type="protein sequence ID" value="KFA62244.1"/>
    <property type="molecule type" value="Genomic_DNA"/>
</dbReference>
<dbReference type="STRING" id="1283841.A0A084QE59"/>
<name>A0A084QE59_STAC4</name>
<dbReference type="Proteomes" id="UP000028524">
    <property type="component" value="Unassembled WGS sequence"/>
</dbReference>
<evidence type="ECO:0000256" key="1">
    <source>
        <dbReference type="SAM" id="MobiDB-lite"/>
    </source>
</evidence>
<dbReference type="InterPro" id="IPR053187">
    <property type="entry name" value="Notoamide_regulator"/>
</dbReference>
<protein>
    <recommendedName>
        <fullName evidence="4">Transcription factor domain-containing protein</fullName>
    </recommendedName>
</protein>
<dbReference type="PANTHER" id="PTHR47256">
    <property type="entry name" value="ZN(II)2CYS6 TRANSCRIPTION FACTOR (EUROFUNG)-RELATED"/>
    <property type="match status" value="1"/>
</dbReference>
<dbReference type="AlphaFoldDB" id="A0A084QE59"/>
<sequence>MYNYKPPYSAAPRQGNGSEENAQQSPDSTGDKLQTTVACEPCLKLETTVAPPDDSTDAKPKPSDQAPGQAASTSADPASNFETVASRSIIYPRIQPIDLTRLDVTIDRLCPVRGSSNVSNIGDVEMSDRRSPETEVESDYDMEEVLFLRPTAYRDPRLESLRIKRWTKVPITDDMAALLISLYLQTDNVLLGFLDADLFIEDLVSLSMEGCSPFLVNAILYLSCRKSSFCREAEVVWIVQNSVDSLPGLAALNVFSFSAFLDEKDKLGHQLLEAARHMGERLTLFGIMPDSPEVASLKAMPPRQRRIASHVTWGTYIWLTTESMYFSITISHPHTIRFCRFLAEKAMIPKHVCELYAMAGEVAFTYFSSTDVPLQDRVEFGFADPSRCSVIIASLMHIINATFENLKDNERRTYFLVCMQYWQNLYATYPIMGGIAKGFMVKAMQADVIMPEEAGRLEMELRRRGRHHETSHPSVVSQVVIDFDTALRSSNGARLVNIAPLFEEYVVRPEGVE</sequence>